<sequence length="402" mass="46216">MKTKDQLYVQEITQFKTKEQFWNPHVWYKEMREKSPVFYDEQQDTWNVFLYEDAKKVLSDYQLFPSARDRSLIPVPLEENKVNLIFSDPPEHKKRRALLAKAFTPRSLQMWEPRIKALVDELVGNLVPGEPINIVEKLAIPLPVTIIANLLGVPTEDWKIIKEWSDVLFLSHDLQRVKELKQLKEQAGKEFGAYLYPIVVAKRLDPADDIISDLIRAEYEGSHFTDMEIVHTVMGLLGAGNETTTTLITNMFYSLAEDNMAAYGQLRADPSLAPKVIEEVLRYRFNITLDRRIGEDTDIFGPHMKKDQHIIAWISSANRDESQFPNGEQFDILREGSNKHLTFGGGNHFCLGAPLARMEAVLALEAFVKRFSSYRLADDYIPQDHLGQNSHELKALSIILEE</sequence>
<evidence type="ECO:0000256" key="3">
    <source>
        <dbReference type="ARBA" id="ARBA00023033"/>
    </source>
</evidence>
<keyword evidence="3 4" id="KW-0503">Monooxygenase</keyword>
<dbReference type="InterPro" id="IPR036396">
    <property type="entry name" value="Cyt_P450_sf"/>
</dbReference>
<dbReference type="InterPro" id="IPR001128">
    <property type="entry name" value="Cyt_P450"/>
</dbReference>
<dbReference type="RefSeq" id="WP_209859898.1">
    <property type="nucleotide sequence ID" value="NZ_JAGGLD010000001.1"/>
</dbReference>
<name>A0ABS4JEI4_9BACL</name>
<keyword evidence="6" id="KW-1185">Reference proteome</keyword>
<keyword evidence="4" id="KW-0560">Oxidoreductase</keyword>
<dbReference type="Gene3D" id="1.10.630.10">
    <property type="entry name" value="Cytochrome P450"/>
    <property type="match status" value="1"/>
</dbReference>
<dbReference type="PROSITE" id="PS00086">
    <property type="entry name" value="CYTOCHROME_P450"/>
    <property type="match status" value="1"/>
</dbReference>
<keyword evidence="4" id="KW-0479">Metal-binding</keyword>
<evidence type="ECO:0000256" key="1">
    <source>
        <dbReference type="ARBA" id="ARBA00010617"/>
    </source>
</evidence>
<keyword evidence="4" id="KW-0408">Iron</keyword>
<comment type="caution">
    <text evidence="5">The sequence shown here is derived from an EMBL/GenBank/DDBJ whole genome shotgun (WGS) entry which is preliminary data.</text>
</comment>
<accession>A0ABS4JEI4</accession>
<proteinExistence type="inferred from homology"/>
<gene>
    <name evidence="5" type="ORF">J2Z69_001146</name>
</gene>
<dbReference type="SUPFAM" id="SSF48264">
    <property type="entry name" value="Cytochrome P450"/>
    <property type="match status" value="1"/>
</dbReference>
<dbReference type="Pfam" id="PF00067">
    <property type="entry name" value="p450"/>
    <property type="match status" value="2"/>
</dbReference>
<dbReference type="PANTHER" id="PTHR46696:SF1">
    <property type="entry name" value="CYTOCHROME P450 YJIB-RELATED"/>
    <property type="match status" value="1"/>
</dbReference>
<evidence type="ECO:0000313" key="5">
    <source>
        <dbReference type="EMBL" id="MBP2000127.1"/>
    </source>
</evidence>
<organism evidence="5 6">
    <name type="scientific">Paenibacillus shirakamiensis</name>
    <dbReference type="NCBI Taxonomy" id="1265935"/>
    <lineage>
        <taxon>Bacteria</taxon>
        <taxon>Bacillati</taxon>
        <taxon>Bacillota</taxon>
        <taxon>Bacilli</taxon>
        <taxon>Bacillales</taxon>
        <taxon>Paenibacillaceae</taxon>
        <taxon>Paenibacillus</taxon>
    </lineage>
</organism>
<dbReference type="InterPro" id="IPR002397">
    <property type="entry name" value="Cyt_P450_B"/>
</dbReference>
<dbReference type="PRINTS" id="PR00359">
    <property type="entry name" value="BP450"/>
</dbReference>
<keyword evidence="2 4" id="KW-0349">Heme</keyword>
<dbReference type="PRINTS" id="PR00385">
    <property type="entry name" value="P450"/>
</dbReference>
<dbReference type="CDD" id="cd11032">
    <property type="entry name" value="P450_EryK-like"/>
    <property type="match status" value="1"/>
</dbReference>
<dbReference type="EMBL" id="JAGGLD010000001">
    <property type="protein sequence ID" value="MBP2000127.1"/>
    <property type="molecule type" value="Genomic_DNA"/>
</dbReference>
<dbReference type="PANTHER" id="PTHR46696">
    <property type="entry name" value="P450, PUTATIVE (EUROFUNG)-RELATED"/>
    <property type="match status" value="1"/>
</dbReference>
<evidence type="ECO:0000313" key="6">
    <source>
        <dbReference type="Proteomes" id="UP001519288"/>
    </source>
</evidence>
<dbReference type="InterPro" id="IPR017972">
    <property type="entry name" value="Cyt_P450_CS"/>
</dbReference>
<reference evidence="5 6" key="1">
    <citation type="submission" date="2021-03" db="EMBL/GenBank/DDBJ databases">
        <title>Genomic Encyclopedia of Type Strains, Phase IV (KMG-IV): sequencing the most valuable type-strain genomes for metagenomic binning, comparative biology and taxonomic classification.</title>
        <authorList>
            <person name="Goeker M."/>
        </authorList>
    </citation>
    <scope>NUCLEOTIDE SEQUENCE [LARGE SCALE GENOMIC DNA]</scope>
    <source>
        <strain evidence="5 6">DSM 26806</strain>
    </source>
</reference>
<protein>
    <submittedName>
        <fullName evidence="5">Cytochrome P450</fullName>
    </submittedName>
</protein>
<comment type="similarity">
    <text evidence="1 4">Belongs to the cytochrome P450 family.</text>
</comment>
<evidence type="ECO:0000256" key="4">
    <source>
        <dbReference type="RuleBase" id="RU000461"/>
    </source>
</evidence>
<evidence type="ECO:0000256" key="2">
    <source>
        <dbReference type="ARBA" id="ARBA00022617"/>
    </source>
</evidence>
<dbReference type="Proteomes" id="UP001519288">
    <property type="component" value="Unassembled WGS sequence"/>
</dbReference>